<evidence type="ECO:0000259" key="2">
    <source>
        <dbReference type="Pfam" id="PF05199"/>
    </source>
</evidence>
<dbReference type="PANTHER" id="PTHR11552:SF158">
    <property type="entry name" value="GH23626P-RELATED"/>
    <property type="match status" value="1"/>
</dbReference>
<dbReference type="Gene3D" id="3.50.50.60">
    <property type="entry name" value="FAD/NAD(P)-binding domain"/>
    <property type="match status" value="1"/>
</dbReference>
<dbReference type="PANTHER" id="PTHR11552">
    <property type="entry name" value="GLUCOSE-METHANOL-CHOLINE GMC OXIDOREDUCTASE"/>
    <property type="match status" value="1"/>
</dbReference>
<proteinExistence type="inferred from homology"/>
<feature type="domain" description="Glucose-methanol-choline oxidoreductase C-terminal" evidence="2">
    <location>
        <begin position="130"/>
        <end position="256"/>
    </location>
</feature>
<comment type="similarity">
    <text evidence="1">Belongs to the GMC oxidoreductase family.</text>
</comment>
<feature type="non-terminal residue" evidence="3">
    <location>
        <position position="256"/>
    </location>
</feature>
<dbReference type="SUPFAM" id="SSF51905">
    <property type="entry name" value="FAD/NAD(P)-binding domain"/>
    <property type="match status" value="1"/>
</dbReference>
<dbReference type="SUPFAM" id="SSF54373">
    <property type="entry name" value="FAD-linked reductases, C-terminal domain"/>
    <property type="match status" value="1"/>
</dbReference>
<dbReference type="Pfam" id="PF05199">
    <property type="entry name" value="GMC_oxred_C"/>
    <property type="match status" value="1"/>
</dbReference>
<organism evidence="3">
    <name type="scientific">Clastoptera arizonana</name>
    <name type="common">Arizona spittle bug</name>
    <dbReference type="NCBI Taxonomy" id="38151"/>
    <lineage>
        <taxon>Eukaryota</taxon>
        <taxon>Metazoa</taxon>
        <taxon>Ecdysozoa</taxon>
        <taxon>Arthropoda</taxon>
        <taxon>Hexapoda</taxon>
        <taxon>Insecta</taxon>
        <taxon>Pterygota</taxon>
        <taxon>Neoptera</taxon>
        <taxon>Paraneoptera</taxon>
        <taxon>Hemiptera</taxon>
        <taxon>Auchenorrhyncha</taxon>
        <taxon>Cercopoidea</taxon>
        <taxon>Clastopteridae</taxon>
        <taxon>Clastoptera</taxon>
    </lineage>
</organism>
<feature type="non-terminal residue" evidence="3">
    <location>
        <position position="1"/>
    </location>
</feature>
<dbReference type="EMBL" id="GEDC01027764">
    <property type="protein sequence ID" value="JAS09534.1"/>
    <property type="molecule type" value="Transcribed_RNA"/>
</dbReference>
<protein>
    <recommendedName>
        <fullName evidence="2">Glucose-methanol-choline oxidoreductase C-terminal domain-containing protein</fullName>
    </recommendedName>
</protein>
<accession>A0A1B6C7Y0</accession>
<dbReference type="InterPro" id="IPR007867">
    <property type="entry name" value="GMC_OxRtase_C"/>
</dbReference>
<reference evidence="3" key="1">
    <citation type="submission" date="2015-12" db="EMBL/GenBank/DDBJ databases">
        <title>De novo transcriptome assembly of four potential Pierce s Disease insect vectors from Arizona vineyards.</title>
        <authorList>
            <person name="Tassone E.E."/>
        </authorList>
    </citation>
    <scope>NUCLEOTIDE SEQUENCE</scope>
</reference>
<dbReference type="GO" id="GO:0050660">
    <property type="term" value="F:flavin adenine dinucleotide binding"/>
    <property type="evidence" value="ECO:0007669"/>
    <property type="project" value="InterPro"/>
</dbReference>
<sequence length="256" mass="28788">GPRKHLEELGIEVIQDLKVGENLQDHFFFKGIYFSVDKPLAGASLEDQMYQYLSSFTGPLTETTGLVGYFDSRGRNYPTAAFVVLPVANNTAFFTQTFYGINLKADFQKAYYDAFGDKTVIATFMMVLRPESRGRVLLRSLNPLHAPKIYLNLFGNSTDLIRMIEGIRFLERLCSTRSMQRINCSVVKPTLPGCGAFTHGTYKYWECLLQRVTDTMYHPVGTCKMGPRSDPDAVVDPELNVIGVNKLRVVDASIMP</sequence>
<evidence type="ECO:0000256" key="1">
    <source>
        <dbReference type="ARBA" id="ARBA00010790"/>
    </source>
</evidence>
<evidence type="ECO:0000313" key="3">
    <source>
        <dbReference type="EMBL" id="JAS09534.1"/>
    </source>
</evidence>
<dbReference type="InterPro" id="IPR036188">
    <property type="entry name" value="FAD/NAD-bd_sf"/>
</dbReference>
<dbReference type="AlphaFoldDB" id="A0A1B6C7Y0"/>
<dbReference type="InterPro" id="IPR012132">
    <property type="entry name" value="GMC_OxRdtase"/>
</dbReference>
<gene>
    <name evidence="3" type="ORF">g.1677</name>
</gene>
<dbReference type="Gene3D" id="3.30.560.10">
    <property type="entry name" value="Glucose Oxidase, domain 3"/>
    <property type="match status" value="1"/>
</dbReference>
<name>A0A1B6C7Y0_9HEMI</name>
<dbReference type="GO" id="GO:0016614">
    <property type="term" value="F:oxidoreductase activity, acting on CH-OH group of donors"/>
    <property type="evidence" value="ECO:0007669"/>
    <property type="project" value="InterPro"/>
</dbReference>